<dbReference type="Pfam" id="PF00583">
    <property type="entry name" value="Acetyltransf_1"/>
    <property type="match status" value="1"/>
</dbReference>
<dbReference type="EMBL" id="FTOF01000011">
    <property type="protein sequence ID" value="SIS53162.1"/>
    <property type="molecule type" value="Genomic_DNA"/>
</dbReference>
<gene>
    <name evidence="4" type="ORF">SAMN05444817_11151</name>
</gene>
<protein>
    <submittedName>
        <fullName evidence="4">Phosphinothricin acetyltransferase</fullName>
    </submittedName>
</protein>
<dbReference type="PANTHER" id="PTHR43072">
    <property type="entry name" value="N-ACETYLTRANSFERASE"/>
    <property type="match status" value="1"/>
</dbReference>
<name>A0A1N7JUX3_9CORY</name>
<dbReference type="Proteomes" id="UP000186292">
    <property type="component" value="Unassembled WGS sequence"/>
</dbReference>
<keyword evidence="2" id="KW-0012">Acyltransferase</keyword>
<keyword evidence="5" id="KW-1185">Reference proteome</keyword>
<dbReference type="STRING" id="1161099.SAMN05444817_11151"/>
<keyword evidence="1 4" id="KW-0808">Transferase</keyword>
<evidence type="ECO:0000313" key="5">
    <source>
        <dbReference type="Proteomes" id="UP000186292"/>
    </source>
</evidence>
<organism evidence="4 5">
    <name type="scientific">Corynebacterium appendicis CIP 107643</name>
    <dbReference type="NCBI Taxonomy" id="1161099"/>
    <lineage>
        <taxon>Bacteria</taxon>
        <taxon>Bacillati</taxon>
        <taxon>Actinomycetota</taxon>
        <taxon>Actinomycetes</taxon>
        <taxon>Mycobacteriales</taxon>
        <taxon>Corynebacteriaceae</taxon>
        <taxon>Corynebacterium</taxon>
    </lineage>
</organism>
<evidence type="ECO:0000256" key="2">
    <source>
        <dbReference type="ARBA" id="ARBA00023315"/>
    </source>
</evidence>
<evidence type="ECO:0000313" key="4">
    <source>
        <dbReference type="EMBL" id="SIS53162.1"/>
    </source>
</evidence>
<sequence length="189" mass="20814">MVAMSNRDFTIRPIRPEDYPQVREIYESGLGTGHASYETEGPTWAKFATNKIIETVFVAVEPDDDDKVLGWVAAAQASTRSVFHGVVEDSIYTHEDARGRGVSGALLDKLIETCKALNKWAIHSWIFPENEGSAGLHVSRGFVKVGTYHQMAKMTYGELAGTWRDTDIYELLLPKPGKKPAAGDADADV</sequence>
<accession>A0A1N7JUX3</accession>
<dbReference type="InterPro" id="IPR016181">
    <property type="entry name" value="Acyl_CoA_acyltransferase"/>
</dbReference>
<dbReference type="PROSITE" id="PS51186">
    <property type="entry name" value="GNAT"/>
    <property type="match status" value="1"/>
</dbReference>
<feature type="domain" description="N-acetyltransferase" evidence="3">
    <location>
        <begin position="9"/>
        <end position="174"/>
    </location>
</feature>
<evidence type="ECO:0000256" key="1">
    <source>
        <dbReference type="ARBA" id="ARBA00022679"/>
    </source>
</evidence>
<dbReference type="InterPro" id="IPR000182">
    <property type="entry name" value="GNAT_dom"/>
</dbReference>
<reference evidence="5" key="1">
    <citation type="submission" date="2017-01" db="EMBL/GenBank/DDBJ databases">
        <authorList>
            <person name="Varghese N."/>
            <person name="Submissions S."/>
        </authorList>
    </citation>
    <scope>NUCLEOTIDE SEQUENCE [LARGE SCALE GENOMIC DNA]</scope>
    <source>
        <strain evidence="5">DSM 44531</strain>
    </source>
</reference>
<proteinExistence type="predicted"/>
<dbReference type="GO" id="GO:0016747">
    <property type="term" value="F:acyltransferase activity, transferring groups other than amino-acyl groups"/>
    <property type="evidence" value="ECO:0007669"/>
    <property type="project" value="InterPro"/>
</dbReference>
<dbReference type="AlphaFoldDB" id="A0A1N7JUX3"/>
<dbReference type="SUPFAM" id="SSF55729">
    <property type="entry name" value="Acyl-CoA N-acyltransferases (Nat)"/>
    <property type="match status" value="1"/>
</dbReference>
<evidence type="ECO:0000259" key="3">
    <source>
        <dbReference type="PROSITE" id="PS51186"/>
    </source>
</evidence>
<dbReference type="PANTHER" id="PTHR43072:SF23">
    <property type="entry name" value="UPF0039 PROTEIN C11D3.02C"/>
    <property type="match status" value="1"/>
</dbReference>
<dbReference type="CDD" id="cd04301">
    <property type="entry name" value="NAT_SF"/>
    <property type="match status" value="1"/>
</dbReference>
<dbReference type="Gene3D" id="3.40.630.30">
    <property type="match status" value="1"/>
</dbReference>